<evidence type="ECO:0000256" key="1">
    <source>
        <dbReference type="ARBA" id="ARBA00023015"/>
    </source>
</evidence>
<gene>
    <name evidence="5" type="ORF">D1781_09495</name>
</gene>
<feature type="domain" description="HTH deoR-type" evidence="4">
    <location>
        <begin position="17"/>
        <end position="72"/>
    </location>
</feature>
<dbReference type="PANTHER" id="PTHR30363">
    <property type="entry name" value="HTH-TYPE TRANSCRIPTIONAL REGULATOR SRLR-RELATED"/>
    <property type="match status" value="1"/>
</dbReference>
<dbReference type="InterPro" id="IPR036388">
    <property type="entry name" value="WH-like_DNA-bd_sf"/>
</dbReference>
<evidence type="ECO:0000313" key="5">
    <source>
        <dbReference type="EMBL" id="RIX27768.1"/>
    </source>
</evidence>
<dbReference type="InterPro" id="IPR050313">
    <property type="entry name" value="Carb_Metab_HTH_regulators"/>
</dbReference>
<proteinExistence type="predicted"/>
<keyword evidence="6" id="KW-1185">Reference proteome</keyword>
<dbReference type="RefSeq" id="WP_119482077.1">
    <property type="nucleotide sequence ID" value="NZ_QXTG01000002.1"/>
</dbReference>
<keyword evidence="3" id="KW-0804">Transcription</keyword>
<comment type="caution">
    <text evidence="5">The sequence shown here is derived from an EMBL/GenBank/DDBJ whole genome shotgun (WGS) entry which is preliminary data.</text>
</comment>
<keyword evidence="2" id="KW-0238">DNA-binding</keyword>
<dbReference type="SMART" id="SM01134">
    <property type="entry name" value="DeoRC"/>
    <property type="match status" value="1"/>
</dbReference>
<dbReference type="OrthoDB" id="7688673at2"/>
<sequence>MAQATGLRLPHASSAKRADRMLAVLKSVNARGAVSLADLAGELQVSAATLRRDLADMEDQGLLIRTHGGARPQALHDEVPVHLRDLEAREAKHRIALRAAELIPSGPYAVALTGGTTTAEIAKALSRRTQLTIITNALTIALELAARPTTKVILTGGVVRSTSFEAVGVLAENTFKAVNVGTAILGVDGISAEGGATTHDEVEARTNNAMVEHAQRVMVVADGSKVGRITFAQMAETRQVDVLITDTTADAVALDALRAAGVTVHLVEPRR</sequence>
<dbReference type="InterPro" id="IPR014036">
    <property type="entry name" value="DeoR-like_C"/>
</dbReference>
<dbReference type="InterPro" id="IPR018356">
    <property type="entry name" value="Tscrpt_reg_HTH_DeoR_CS"/>
</dbReference>
<dbReference type="PROSITE" id="PS51000">
    <property type="entry name" value="HTH_DEOR_2"/>
    <property type="match status" value="1"/>
</dbReference>
<accession>A0A3A1TVZ6</accession>
<dbReference type="SMART" id="SM00420">
    <property type="entry name" value="HTH_DEOR"/>
    <property type="match status" value="1"/>
</dbReference>
<evidence type="ECO:0000259" key="4">
    <source>
        <dbReference type="PROSITE" id="PS51000"/>
    </source>
</evidence>
<dbReference type="InterPro" id="IPR037171">
    <property type="entry name" value="NagB/RpiA_transferase-like"/>
</dbReference>
<dbReference type="GO" id="GO:0003700">
    <property type="term" value="F:DNA-binding transcription factor activity"/>
    <property type="evidence" value="ECO:0007669"/>
    <property type="project" value="InterPro"/>
</dbReference>
<dbReference type="Gene3D" id="3.40.50.1360">
    <property type="match status" value="1"/>
</dbReference>
<dbReference type="EMBL" id="QXTG01000002">
    <property type="protein sequence ID" value="RIX27768.1"/>
    <property type="molecule type" value="Genomic_DNA"/>
</dbReference>
<protein>
    <submittedName>
        <fullName evidence="5">DeoR/GlpR transcriptional regulator</fullName>
    </submittedName>
</protein>
<evidence type="ECO:0000256" key="3">
    <source>
        <dbReference type="ARBA" id="ARBA00023163"/>
    </source>
</evidence>
<name>A0A3A1TVZ6_9MICO</name>
<dbReference type="Pfam" id="PF08220">
    <property type="entry name" value="HTH_DeoR"/>
    <property type="match status" value="1"/>
</dbReference>
<keyword evidence="1" id="KW-0805">Transcription regulation</keyword>
<dbReference type="InterPro" id="IPR001034">
    <property type="entry name" value="DeoR_HTH"/>
</dbReference>
<dbReference type="InterPro" id="IPR036390">
    <property type="entry name" value="WH_DNA-bd_sf"/>
</dbReference>
<dbReference type="SUPFAM" id="SSF100950">
    <property type="entry name" value="NagB/RpiA/CoA transferase-like"/>
    <property type="match status" value="1"/>
</dbReference>
<dbReference type="PROSITE" id="PS00894">
    <property type="entry name" value="HTH_DEOR_1"/>
    <property type="match status" value="1"/>
</dbReference>
<dbReference type="Pfam" id="PF00455">
    <property type="entry name" value="DeoRC"/>
    <property type="match status" value="1"/>
</dbReference>
<dbReference type="SUPFAM" id="SSF46785">
    <property type="entry name" value="Winged helix' DNA-binding domain"/>
    <property type="match status" value="1"/>
</dbReference>
<dbReference type="Proteomes" id="UP000265742">
    <property type="component" value="Unassembled WGS sequence"/>
</dbReference>
<dbReference type="GO" id="GO:0003677">
    <property type="term" value="F:DNA binding"/>
    <property type="evidence" value="ECO:0007669"/>
    <property type="project" value="UniProtKB-KW"/>
</dbReference>
<dbReference type="Gene3D" id="1.10.10.10">
    <property type="entry name" value="Winged helix-like DNA-binding domain superfamily/Winged helix DNA-binding domain"/>
    <property type="match status" value="1"/>
</dbReference>
<organism evidence="5 6">
    <name type="scientific">Amnibacterium setariae</name>
    <dbReference type="NCBI Taxonomy" id="2306585"/>
    <lineage>
        <taxon>Bacteria</taxon>
        <taxon>Bacillati</taxon>
        <taxon>Actinomycetota</taxon>
        <taxon>Actinomycetes</taxon>
        <taxon>Micrococcales</taxon>
        <taxon>Microbacteriaceae</taxon>
        <taxon>Amnibacterium</taxon>
    </lineage>
</organism>
<evidence type="ECO:0000313" key="6">
    <source>
        <dbReference type="Proteomes" id="UP000265742"/>
    </source>
</evidence>
<dbReference type="AlphaFoldDB" id="A0A3A1TVZ6"/>
<dbReference type="PANTHER" id="PTHR30363:SF44">
    <property type="entry name" value="AGA OPERON TRANSCRIPTIONAL REPRESSOR-RELATED"/>
    <property type="match status" value="1"/>
</dbReference>
<reference evidence="6" key="1">
    <citation type="submission" date="2018-09" db="EMBL/GenBank/DDBJ databases">
        <authorList>
            <person name="Kim I."/>
        </authorList>
    </citation>
    <scope>NUCLEOTIDE SEQUENCE [LARGE SCALE GENOMIC DNA]</scope>
    <source>
        <strain evidence="6">DD4a</strain>
    </source>
</reference>
<dbReference type="PRINTS" id="PR00037">
    <property type="entry name" value="HTHLACR"/>
</dbReference>
<evidence type="ECO:0000256" key="2">
    <source>
        <dbReference type="ARBA" id="ARBA00023125"/>
    </source>
</evidence>